<evidence type="ECO:0000313" key="1">
    <source>
        <dbReference type="EMBL" id="GBR73541.1"/>
    </source>
</evidence>
<gene>
    <name evidence="1" type="ORF">NO1_0900</name>
</gene>
<dbReference type="Proteomes" id="UP000269352">
    <property type="component" value="Unassembled WGS sequence"/>
</dbReference>
<sequence length="166" mass="18122">MAKYSGIERGKSLSVDSIEAALDSKMNLAGDEEISGEKIFAVSPVIPEKAEEAGDNPTVIAAEAQVYKMENTVIGNINTLESSWRESVERLEDSIKEQIDEIISNHKTNVDDLLKDKVSLTGDEEISGTKTFTTSPLAPEKVTPVTAENKTVLATEAQVYKTIMCW</sequence>
<protein>
    <submittedName>
        <fullName evidence="1">Uncharacterized protein</fullName>
    </submittedName>
</protein>
<organism evidence="1 2">
    <name type="scientific">Termititenax aidoneus</name>
    <dbReference type="NCBI Taxonomy" id="2218524"/>
    <lineage>
        <taxon>Bacteria</taxon>
        <taxon>Bacillati</taxon>
        <taxon>Candidatus Margulisiibacteriota</taxon>
        <taxon>Candidatus Termititenacia</taxon>
        <taxon>Candidatus Termititenacales</taxon>
        <taxon>Candidatus Termititenacaceae</taxon>
        <taxon>Candidatus Termititenax</taxon>
    </lineage>
</organism>
<evidence type="ECO:0000313" key="2">
    <source>
        <dbReference type="Proteomes" id="UP000269352"/>
    </source>
</evidence>
<dbReference type="EMBL" id="BGZN01000013">
    <property type="protein sequence ID" value="GBR73541.1"/>
    <property type="molecule type" value="Genomic_DNA"/>
</dbReference>
<dbReference type="AlphaFoldDB" id="A0A388TBF2"/>
<dbReference type="Gene3D" id="6.10.140.2190">
    <property type="match status" value="1"/>
</dbReference>
<keyword evidence="2" id="KW-1185">Reference proteome</keyword>
<accession>A0A388TBF2</accession>
<name>A0A388TBF2_TERA1</name>
<comment type="caution">
    <text evidence="1">The sequence shown here is derived from an EMBL/GenBank/DDBJ whole genome shotgun (WGS) entry which is preliminary data.</text>
</comment>
<reference evidence="1 2" key="1">
    <citation type="journal article" date="2019" name="ISME J.">
        <title>Genome analyses of uncultured TG2/ZB3 bacteria in 'Margulisbacteria' specifically attached to ectosymbiotic spirochetes of protists in the termite gut.</title>
        <authorList>
            <person name="Utami Y.D."/>
            <person name="Kuwahara H."/>
            <person name="Igai K."/>
            <person name="Murakami T."/>
            <person name="Sugaya K."/>
            <person name="Morikawa T."/>
            <person name="Nagura Y."/>
            <person name="Yuki M."/>
            <person name="Deevong P."/>
            <person name="Inoue T."/>
            <person name="Kihara K."/>
            <person name="Lo N."/>
            <person name="Yamada A."/>
            <person name="Ohkuma M."/>
            <person name="Hongoh Y."/>
        </authorList>
    </citation>
    <scope>NUCLEOTIDE SEQUENCE [LARGE SCALE GENOMIC DNA]</scope>
    <source>
        <strain evidence="1">NkOx7-01</strain>
    </source>
</reference>
<proteinExistence type="predicted"/>